<evidence type="ECO:0000259" key="4">
    <source>
        <dbReference type="SMART" id="SM00822"/>
    </source>
</evidence>
<dbReference type="SUPFAM" id="SSF51735">
    <property type="entry name" value="NAD(P)-binding Rossmann-fold domains"/>
    <property type="match status" value="1"/>
</dbReference>
<dbReference type="PRINTS" id="PR00080">
    <property type="entry name" value="SDRFAMILY"/>
</dbReference>
<dbReference type="GO" id="GO:0016491">
    <property type="term" value="F:oxidoreductase activity"/>
    <property type="evidence" value="ECO:0007669"/>
    <property type="project" value="UniProtKB-KW"/>
</dbReference>
<reference evidence="5 6" key="1">
    <citation type="submission" date="2023-10" db="EMBL/GenBank/DDBJ databases">
        <title>Two novel species belonging to the OM43/NOR5 clade.</title>
        <authorList>
            <person name="Park M."/>
        </authorList>
    </citation>
    <scope>NUCLEOTIDE SEQUENCE [LARGE SCALE GENOMIC DNA]</scope>
    <source>
        <strain evidence="5 6">IMCC43200</strain>
    </source>
</reference>
<evidence type="ECO:0000256" key="3">
    <source>
        <dbReference type="RuleBase" id="RU000363"/>
    </source>
</evidence>
<dbReference type="PIRSF" id="PIRSF000126">
    <property type="entry name" value="11-beta-HSD1"/>
    <property type="match status" value="1"/>
</dbReference>
<evidence type="ECO:0000256" key="2">
    <source>
        <dbReference type="ARBA" id="ARBA00023002"/>
    </source>
</evidence>
<comment type="similarity">
    <text evidence="1 3">Belongs to the short-chain dehydrogenases/reductases (SDR) family.</text>
</comment>
<dbReference type="EC" id="1.-.-.-" evidence="5"/>
<dbReference type="Pfam" id="PF00106">
    <property type="entry name" value="adh_short"/>
    <property type="match status" value="1"/>
</dbReference>
<evidence type="ECO:0000313" key="5">
    <source>
        <dbReference type="EMBL" id="WOJ94027.1"/>
    </source>
</evidence>
<dbReference type="Gene3D" id="3.40.50.720">
    <property type="entry name" value="NAD(P)-binding Rossmann-like Domain"/>
    <property type="match status" value="1"/>
</dbReference>
<dbReference type="InterPro" id="IPR002347">
    <property type="entry name" value="SDR_fam"/>
</dbReference>
<proteinExistence type="inferred from homology"/>
<feature type="domain" description="Ketoreductase" evidence="4">
    <location>
        <begin position="3"/>
        <end position="201"/>
    </location>
</feature>
<dbReference type="SMART" id="SM00822">
    <property type="entry name" value="PKS_KR"/>
    <property type="match status" value="1"/>
</dbReference>
<keyword evidence="2 5" id="KW-0560">Oxidoreductase</keyword>
<dbReference type="EMBL" id="CP136864">
    <property type="protein sequence ID" value="WOJ94027.1"/>
    <property type="molecule type" value="Genomic_DNA"/>
</dbReference>
<name>A0ABZ0I3F0_9GAMM</name>
<dbReference type="PANTHER" id="PTHR44196">
    <property type="entry name" value="DEHYDROGENASE/REDUCTASE SDR FAMILY MEMBER 7B"/>
    <property type="match status" value="1"/>
</dbReference>
<organism evidence="5 6">
    <name type="scientific">Congregibacter variabilis</name>
    <dbReference type="NCBI Taxonomy" id="3081200"/>
    <lineage>
        <taxon>Bacteria</taxon>
        <taxon>Pseudomonadati</taxon>
        <taxon>Pseudomonadota</taxon>
        <taxon>Gammaproteobacteria</taxon>
        <taxon>Cellvibrionales</taxon>
        <taxon>Halieaceae</taxon>
        <taxon>Congregibacter</taxon>
    </lineage>
</organism>
<evidence type="ECO:0000256" key="1">
    <source>
        <dbReference type="ARBA" id="ARBA00006484"/>
    </source>
</evidence>
<dbReference type="InterPro" id="IPR036291">
    <property type="entry name" value="NAD(P)-bd_dom_sf"/>
</dbReference>
<dbReference type="Proteomes" id="UP001626537">
    <property type="component" value="Chromosome"/>
</dbReference>
<sequence length="259" mass="27612">MTNTALITGASAGIGEELARVHAEKGGDLILVARRKDRLESIAKDIRAEHGVQVQVLAADLAKSGAAKKLMADVDALGAEVDVLINNAGFGGHGKFHESGLERDQRMMQLNMVALTELAYYFAQGMVERGSGKILNVGSTAGFLPGPLQAVYYASKAYVNSFSQAIANELQGTGVTVTVLCPGPVATEFQEAGDLDGVKGFDLAADARSVALCGYRAMERGELLAVNDRKIRVLLEGVLPFLPRKSILWMSRKTMEKSS</sequence>
<keyword evidence="6" id="KW-1185">Reference proteome</keyword>
<protein>
    <submittedName>
        <fullName evidence="5">SDR family oxidoreductase</fullName>
        <ecNumber evidence="5">1.-.-.-</ecNumber>
    </submittedName>
</protein>
<gene>
    <name evidence="5" type="ORF">R0135_02375</name>
</gene>
<accession>A0ABZ0I3F0</accession>
<dbReference type="RefSeq" id="WP_407348666.1">
    <property type="nucleotide sequence ID" value="NZ_CP136864.1"/>
</dbReference>
<dbReference type="PANTHER" id="PTHR44196:SF2">
    <property type="entry name" value="SHORT-CHAIN DEHYDROGENASE-RELATED"/>
    <property type="match status" value="1"/>
</dbReference>
<evidence type="ECO:0000313" key="6">
    <source>
        <dbReference type="Proteomes" id="UP001626537"/>
    </source>
</evidence>
<dbReference type="PRINTS" id="PR00081">
    <property type="entry name" value="GDHRDH"/>
</dbReference>
<dbReference type="InterPro" id="IPR057326">
    <property type="entry name" value="KR_dom"/>
</dbReference>